<dbReference type="InterPro" id="IPR001138">
    <property type="entry name" value="Zn2Cys6_DnaBD"/>
</dbReference>
<dbReference type="Pfam" id="PF00172">
    <property type="entry name" value="Zn_clus"/>
    <property type="match status" value="1"/>
</dbReference>
<feature type="region of interest" description="Disordered" evidence="7">
    <location>
        <begin position="1"/>
        <end position="25"/>
    </location>
</feature>
<feature type="region of interest" description="Disordered" evidence="7">
    <location>
        <begin position="44"/>
        <end position="72"/>
    </location>
</feature>
<dbReference type="Gene3D" id="4.10.240.10">
    <property type="entry name" value="Zn(2)-C6 fungal-type DNA-binding domain"/>
    <property type="match status" value="1"/>
</dbReference>
<accession>A0A8G1RTD7</accession>
<dbReference type="GeneID" id="63858603"/>
<protein>
    <recommendedName>
        <fullName evidence="8">Zn(2)-C6 fungal-type domain-containing protein</fullName>
    </recommendedName>
</protein>
<evidence type="ECO:0000313" key="10">
    <source>
        <dbReference type="Proteomes" id="UP000249789"/>
    </source>
</evidence>
<evidence type="ECO:0000259" key="8">
    <source>
        <dbReference type="PROSITE" id="PS50048"/>
    </source>
</evidence>
<dbReference type="GO" id="GO:0009410">
    <property type="term" value="P:response to xenobiotic stimulus"/>
    <property type="evidence" value="ECO:0007669"/>
    <property type="project" value="TreeGrafter"/>
</dbReference>
<keyword evidence="10" id="KW-1185">Reference proteome</keyword>
<evidence type="ECO:0000256" key="6">
    <source>
        <dbReference type="ARBA" id="ARBA00023242"/>
    </source>
</evidence>
<dbReference type="SUPFAM" id="SSF57701">
    <property type="entry name" value="Zn2/Cys6 DNA-binding domain"/>
    <property type="match status" value="1"/>
</dbReference>
<evidence type="ECO:0000313" key="9">
    <source>
        <dbReference type="EMBL" id="RAK77500.1"/>
    </source>
</evidence>
<evidence type="ECO:0000256" key="2">
    <source>
        <dbReference type="ARBA" id="ARBA00022833"/>
    </source>
</evidence>
<dbReference type="CDD" id="cd12148">
    <property type="entry name" value="fungal_TF_MHR"/>
    <property type="match status" value="1"/>
</dbReference>
<dbReference type="Proteomes" id="UP000249789">
    <property type="component" value="Unassembled WGS sequence"/>
</dbReference>
<gene>
    <name evidence="9" type="ORF">BO72DRAFT_377634</name>
</gene>
<dbReference type="GO" id="GO:0008270">
    <property type="term" value="F:zinc ion binding"/>
    <property type="evidence" value="ECO:0007669"/>
    <property type="project" value="InterPro"/>
</dbReference>
<organism evidence="9 10">
    <name type="scientific">Aspergillus fijiensis CBS 313.89</name>
    <dbReference type="NCBI Taxonomy" id="1448319"/>
    <lineage>
        <taxon>Eukaryota</taxon>
        <taxon>Fungi</taxon>
        <taxon>Dikarya</taxon>
        <taxon>Ascomycota</taxon>
        <taxon>Pezizomycotina</taxon>
        <taxon>Eurotiomycetes</taxon>
        <taxon>Eurotiomycetidae</taxon>
        <taxon>Eurotiales</taxon>
        <taxon>Aspergillaceae</taxon>
        <taxon>Aspergillus</taxon>
    </lineage>
</organism>
<evidence type="ECO:0000256" key="1">
    <source>
        <dbReference type="ARBA" id="ARBA00022723"/>
    </source>
</evidence>
<reference evidence="9 10" key="1">
    <citation type="submission" date="2018-02" db="EMBL/GenBank/DDBJ databases">
        <title>The genomes of Aspergillus section Nigri reveals drivers in fungal speciation.</title>
        <authorList>
            <consortium name="DOE Joint Genome Institute"/>
            <person name="Vesth T.C."/>
            <person name="Nybo J."/>
            <person name="Theobald S."/>
            <person name="Brandl J."/>
            <person name="Frisvad J.C."/>
            <person name="Nielsen K.F."/>
            <person name="Lyhne E.K."/>
            <person name="Kogle M.E."/>
            <person name="Kuo A."/>
            <person name="Riley R."/>
            <person name="Clum A."/>
            <person name="Nolan M."/>
            <person name="Lipzen A."/>
            <person name="Salamov A."/>
            <person name="Henrissat B."/>
            <person name="Wiebenga A."/>
            <person name="De vries R.P."/>
            <person name="Grigoriev I.V."/>
            <person name="Mortensen U.H."/>
            <person name="Andersen M.R."/>
            <person name="Baker S.E."/>
        </authorList>
    </citation>
    <scope>NUCLEOTIDE SEQUENCE [LARGE SCALE GENOMIC DNA]</scope>
    <source>
        <strain evidence="9 10">CBS 313.89</strain>
    </source>
</reference>
<dbReference type="SMART" id="SM00066">
    <property type="entry name" value="GAL4"/>
    <property type="match status" value="1"/>
</dbReference>
<dbReference type="GO" id="GO:0000981">
    <property type="term" value="F:DNA-binding transcription factor activity, RNA polymerase II-specific"/>
    <property type="evidence" value="ECO:0007669"/>
    <property type="project" value="InterPro"/>
</dbReference>
<dbReference type="VEuPathDB" id="FungiDB:BO72DRAFT_377634"/>
<dbReference type="GO" id="GO:0006351">
    <property type="term" value="P:DNA-templated transcription"/>
    <property type="evidence" value="ECO:0007669"/>
    <property type="project" value="InterPro"/>
</dbReference>
<proteinExistence type="predicted"/>
<feature type="compositionally biased region" description="Polar residues" evidence="7">
    <location>
        <begin position="1"/>
        <end position="14"/>
    </location>
</feature>
<keyword evidence="2" id="KW-0862">Zinc</keyword>
<name>A0A8G1RTD7_9EURO</name>
<keyword evidence="3" id="KW-0805">Transcription regulation</keyword>
<evidence type="ECO:0000256" key="7">
    <source>
        <dbReference type="SAM" id="MobiDB-lite"/>
    </source>
</evidence>
<dbReference type="OrthoDB" id="4064873at2759"/>
<evidence type="ECO:0000256" key="4">
    <source>
        <dbReference type="ARBA" id="ARBA00023125"/>
    </source>
</evidence>
<keyword evidence="6" id="KW-0539">Nucleus</keyword>
<keyword evidence="5" id="KW-0804">Transcription</keyword>
<feature type="domain" description="Zn(2)-C6 fungal-type" evidence="8">
    <location>
        <begin position="13"/>
        <end position="42"/>
    </location>
</feature>
<dbReference type="CDD" id="cd00067">
    <property type="entry name" value="GAL4"/>
    <property type="match status" value="1"/>
</dbReference>
<dbReference type="PANTHER" id="PTHR31779">
    <property type="entry name" value="2-NITROPROPANE DIOXYGENASE FAMILY, PUTATIVE (AFU_ORTHOLOGUE AFUA_2G17430)-RELATED"/>
    <property type="match status" value="1"/>
</dbReference>
<dbReference type="PANTHER" id="PTHR31779:SF5">
    <property type="entry name" value="ZN(II)2CYS6 TRANSCRIPTION FACTOR (EUROFUNG)"/>
    <property type="match status" value="1"/>
</dbReference>
<dbReference type="PROSITE" id="PS50048">
    <property type="entry name" value="ZN2_CY6_FUNGAL_2"/>
    <property type="match status" value="1"/>
</dbReference>
<dbReference type="PROSITE" id="PS00463">
    <property type="entry name" value="ZN2_CY6_FUNGAL_1"/>
    <property type="match status" value="1"/>
</dbReference>
<dbReference type="AlphaFoldDB" id="A0A8G1RTD7"/>
<dbReference type="InterPro" id="IPR052478">
    <property type="entry name" value="Metabolite_Synth_Reg"/>
</dbReference>
<dbReference type="Pfam" id="PF04082">
    <property type="entry name" value="Fungal_trans"/>
    <property type="match status" value="1"/>
</dbReference>
<dbReference type="InterPro" id="IPR036864">
    <property type="entry name" value="Zn2-C6_fun-type_DNA-bd_sf"/>
</dbReference>
<evidence type="ECO:0000256" key="3">
    <source>
        <dbReference type="ARBA" id="ARBA00023015"/>
    </source>
</evidence>
<feature type="compositionally biased region" description="Basic and acidic residues" evidence="7">
    <location>
        <begin position="55"/>
        <end position="66"/>
    </location>
</feature>
<evidence type="ECO:0000256" key="5">
    <source>
        <dbReference type="ARBA" id="ARBA00023163"/>
    </source>
</evidence>
<dbReference type="EMBL" id="KZ824642">
    <property type="protein sequence ID" value="RAK77500.1"/>
    <property type="molecule type" value="Genomic_DNA"/>
</dbReference>
<keyword evidence="4" id="KW-0238">DNA-binding</keyword>
<keyword evidence="1" id="KW-0479">Metal-binding</keyword>
<feature type="non-terminal residue" evidence="9">
    <location>
        <position position="1"/>
    </location>
</feature>
<dbReference type="RefSeq" id="XP_040801510.1">
    <property type="nucleotide sequence ID" value="XM_040941270.1"/>
</dbReference>
<dbReference type="InterPro" id="IPR007219">
    <property type="entry name" value="XnlR_reg_dom"/>
</dbReference>
<dbReference type="GO" id="GO:0003677">
    <property type="term" value="F:DNA binding"/>
    <property type="evidence" value="ECO:0007669"/>
    <property type="project" value="UniProtKB-KW"/>
</dbReference>
<sequence length="499" mass="56336">PGSSMENSRSSKACTSCRDRKRKCNGELPCSYCTRTNHECFYQQRRRAKPPSRNRLAEDPSDKDGHAPSSVDRQTQLQLLEANSPAVFVQRLAARGESETSHPALPLHPHAYNLGFDPELEFLPNVVGLTDLLTLGKMTSLASTYFVQITPVYDFLDRAEVEEAIVERWNVPVSCSAVDSLLLGIAALGCLFDNDRQTKGSELERQLVYSARVTLEYSSQLPQPHVDHVVGWLLRVIYLRFNSTPHATWMASCTLMHMIETSKMHFDTDTNSYLAQQTTAEGCSSERRRKVYHVARLFNTWVSLDFGKSQVDLRGASVQLPHTGWTIEQRELYLVSMLLTSPEHYHDLSELEGALRDVCAMYPPHPMLQLLQCNITLCIFRRASALGRSLSAWALDTILELMGTSIGVVESLVAQSSPWWHVLNIPFQIACTLMVIDRPQALNILEDALKILRMVASHYQTQMAREAYEVALSLVQQQRDRRAMGLSVLDKVLQVHAHR</sequence>